<reference evidence="1 2" key="1">
    <citation type="submission" date="2019-11" db="EMBL/GenBank/DDBJ databases">
        <authorList>
            <person name="Hylling O."/>
            <person name="Hansen L.H."/>
            <person name="Johansen A."/>
        </authorList>
    </citation>
    <scope>NUCLEOTIDE SEQUENCE [LARGE SCALE GENOMIC DNA]</scope>
</reference>
<keyword evidence="2" id="KW-1185">Reference proteome</keyword>
<sequence>MTYGVAIQIPEVPITETWSWITDIGISYNGTEDRTALLRYPRRSFSGNFAFDDVTSMRRHLAMMTKRYRTEFQFPLWQYQTKLKAAAGIGDDTVTVNARRGDFREGQTVIVIEGTKFETVVIDTFDATSLTFTTTLTKAYSARAVVCPAVTVFTATNASVSRRNPDGSGTSSFNYVERLPTLPFVSPLNEAVVATFDSLPVLPYVPIGQSFEATVATGLTSVEYTAIVDIVSPWTYEQWGYALSFKASAIGNVDDFEWWQLFADTIQGSQNPFLMATNRADMQIVTPASPNGTGITVTGDEYSQHYYGHGGFSRIFIDTDAGRHYAKVTGIVSVGGNDRLVFTPALPAGTAWGTGQRVGFLLKLRVNDDKITLDHSGLSTVVGLNVRTVV</sequence>
<accession>A0A6M3TC24</accession>
<protein>
    <submittedName>
        <fullName evidence="1">Uncharacterized protein</fullName>
    </submittedName>
</protein>
<evidence type="ECO:0000313" key="1">
    <source>
        <dbReference type="EMBL" id="QJD54402.1"/>
    </source>
</evidence>
<dbReference type="GeneID" id="79585533"/>
<dbReference type="KEGG" id="vg:79585533"/>
<dbReference type="RefSeq" id="YP_010738168.1">
    <property type="nucleotide sequence ID" value="NC_073023.1"/>
</dbReference>
<dbReference type="Proteomes" id="UP000502376">
    <property type="component" value="Segment"/>
</dbReference>
<proteinExistence type="predicted"/>
<dbReference type="EMBL" id="MN734437">
    <property type="protein sequence ID" value="QJD54402.1"/>
    <property type="molecule type" value="Genomic_DNA"/>
</dbReference>
<evidence type="ECO:0000313" key="2">
    <source>
        <dbReference type="Proteomes" id="UP000502376"/>
    </source>
</evidence>
<organism evidence="1 2">
    <name type="scientific">Sphingomonas phage Eidolon</name>
    <dbReference type="NCBI Taxonomy" id="2686311"/>
    <lineage>
        <taxon>Viruses</taxon>
        <taxon>Duplodnaviria</taxon>
        <taxon>Heunggongvirae</taxon>
        <taxon>Uroviricota</taxon>
        <taxon>Caudoviricetes</taxon>
        <taxon>Johnpaulvirinae</taxon>
        <taxon>Eidolonvirus</taxon>
        <taxon>Eidolonvirus eidolon</taxon>
    </lineage>
</organism>
<name>A0A6M3TC24_9CAUD</name>